<protein>
    <submittedName>
        <fullName evidence="2">Uncharacterized protein</fullName>
    </submittedName>
</protein>
<name>A0A284QWL2_ARMOS</name>
<keyword evidence="3" id="KW-1185">Reference proteome</keyword>
<dbReference type="OrthoDB" id="2752459at2759"/>
<feature type="compositionally biased region" description="Polar residues" evidence="1">
    <location>
        <begin position="42"/>
        <end position="58"/>
    </location>
</feature>
<dbReference type="EMBL" id="FUEG01000002">
    <property type="protein sequence ID" value="SJL00855.1"/>
    <property type="molecule type" value="Genomic_DNA"/>
</dbReference>
<feature type="region of interest" description="Disordered" evidence="1">
    <location>
        <begin position="252"/>
        <end position="273"/>
    </location>
</feature>
<gene>
    <name evidence="2" type="ORF">ARMOST_04169</name>
</gene>
<dbReference type="Proteomes" id="UP000219338">
    <property type="component" value="Unassembled WGS sequence"/>
</dbReference>
<accession>A0A284QWL2</accession>
<reference evidence="3" key="1">
    <citation type="journal article" date="2017" name="Nat. Ecol. Evol.">
        <title>Genome expansion and lineage-specific genetic innovations in the forest pathogenic fungi Armillaria.</title>
        <authorList>
            <person name="Sipos G."/>
            <person name="Prasanna A.N."/>
            <person name="Walter M.C."/>
            <person name="O'Connor E."/>
            <person name="Balint B."/>
            <person name="Krizsan K."/>
            <person name="Kiss B."/>
            <person name="Hess J."/>
            <person name="Varga T."/>
            <person name="Slot J."/>
            <person name="Riley R."/>
            <person name="Boka B."/>
            <person name="Rigling D."/>
            <person name="Barry K."/>
            <person name="Lee J."/>
            <person name="Mihaltcheva S."/>
            <person name="LaButti K."/>
            <person name="Lipzen A."/>
            <person name="Waldron R."/>
            <person name="Moloney N.M."/>
            <person name="Sperisen C."/>
            <person name="Kredics L."/>
            <person name="Vagvoelgyi C."/>
            <person name="Patrignani A."/>
            <person name="Fitzpatrick D."/>
            <person name="Nagy I."/>
            <person name="Doyle S."/>
            <person name="Anderson J.B."/>
            <person name="Grigoriev I.V."/>
            <person name="Gueldener U."/>
            <person name="Muensterkoetter M."/>
            <person name="Nagy L.G."/>
        </authorList>
    </citation>
    <scope>NUCLEOTIDE SEQUENCE [LARGE SCALE GENOMIC DNA]</scope>
    <source>
        <strain evidence="3">C18/9</strain>
    </source>
</reference>
<proteinExistence type="predicted"/>
<dbReference type="AlphaFoldDB" id="A0A284QWL2"/>
<feature type="region of interest" description="Disordered" evidence="1">
    <location>
        <begin position="1"/>
        <end position="72"/>
    </location>
</feature>
<evidence type="ECO:0000256" key="1">
    <source>
        <dbReference type="SAM" id="MobiDB-lite"/>
    </source>
</evidence>
<evidence type="ECO:0000313" key="3">
    <source>
        <dbReference type="Proteomes" id="UP000219338"/>
    </source>
</evidence>
<sequence>MHSSSSKRNRSPDFTLGENSVTPESKSDSDFAIPAKRRKTGSPKSQTLVTPSSAQSPKVTKKALAEALKAQKEQQRRAWDAWLARDENQWSPDKDPEYKQKVGWKVIHFTVAKTYYRFSDKEMGTLPYTTFENQHNTSRPGRAFNRSDLLRLGYRKEAALSGVKGALEGTFEGGALHEGKKLFDAKLEHLNDKYKKAHQGQPRPGPRTLNIVLKTETSDFRRPFGSWWERVWDPSGNLAGWWLVMQFDPGASDSSGPSDEERFWPIEQGHPPW</sequence>
<organism evidence="2 3">
    <name type="scientific">Armillaria ostoyae</name>
    <name type="common">Armillaria root rot fungus</name>
    <dbReference type="NCBI Taxonomy" id="47428"/>
    <lineage>
        <taxon>Eukaryota</taxon>
        <taxon>Fungi</taxon>
        <taxon>Dikarya</taxon>
        <taxon>Basidiomycota</taxon>
        <taxon>Agaricomycotina</taxon>
        <taxon>Agaricomycetes</taxon>
        <taxon>Agaricomycetidae</taxon>
        <taxon>Agaricales</taxon>
        <taxon>Marasmiineae</taxon>
        <taxon>Physalacriaceae</taxon>
        <taxon>Armillaria</taxon>
    </lineage>
</organism>
<evidence type="ECO:0000313" key="2">
    <source>
        <dbReference type="EMBL" id="SJL00855.1"/>
    </source>
</evidence>